<comment type="caution">
    <text evidence="1">The sequence shown here is derived from an EMBL/GenBank/DDBJ whole genome shotgun (WGS) entry which is preliminary data.</text>
</comment>
<evidence type="ECO:0000313" key="2">
    <source>
        <dbReference type="Proteomes" id="UP000189761"/>
    </source>
</evidence>
<dbReference type="EMBL" id="MTLA01000469">
    <property type="protein sequence ID" value="OOP65738.1"/>
    <property type="molecule type" value="Genomic_DNA"/>
</dbReference>
<accession>A0A8E2I2Z6</accession>
<proteinExistence type="predicted"/>
<gene>
    <name evidence="1" type="ORF">BWZ43_24635</name>
</gene>
<evidence type="ECO:0000313" key="1">
    <source>
        <dbReference type="EMBL" id="OOP65738.1"/>
    </source>
</evidence>
<organism evidence="1 2">
    <name type="scientific">Heyndrickxia oleronia</name>
    <dbReference type="NCBI Taxonomy" id="38875"/>
    <lineage>
        <taxon>Bacteria</taxon>
        <taxon>Bacillati</taxon>
        <taxon>Bacillota</taxon>
        <taxon>Bacilli</taxon>
        <taxon>Bacillales</taxon>
        <taxon>Bacillaceae</taxon>
        <taxon>Heyndrickxia</taxon>
    </lineage>
</organism>
<dbReference type="Proteomes" id="UP000189761">
    <property type="component" value="Unassembled WGS sequence"/>
</dbReference>
<protein>
    <submittedName>
        <fullName evidence="1">Uncharacterized protein</fullName>
    </submittedName>
</protein>
<name>A0A8E2I2Z6_9BACI</name>
<sequence>MLEDEIEVLTKSIEEMYDYTIHPRNQKKVAATIISEIGEIDRFNHPKKLVALEESIQVSLNPEHSKVL</sequence>
<dbReference type="AlphaFoldDB" id="A0A8E2I2Z6"/>
<keyword evidence="2" id="KW-1185">Reference proteome</keyword>
<reference evidence="1 2" key="1">
    <citation type="submission" date="2017-01" db="EMBL/GenBank/DDBJ databases">
        <title>Draft genome sequence of Bacillus oleronius.</title>
        <authorList>
            <person name="Allam M."/>
        </authorList>
    </citation>
    <scope>NUCLEOTIDE SEQUENCE [LARGE SCALE GENOMIC DNA]</scope>
    <source>
        <strain evidence="1 2">DSM 9356</strain>
    </source>
</reference>